<dbReference type="AlphaFoldDB" id="A0A328FF35"/>
<gene>
    <name evidence="3" type="ORF">DO021_12600</name>
    <name evidence="2" type="ORF">EYB58_14660</name>
</gene>
<dbReference type="RefSeq" id="WP_111957188.1">
    <property type="nucleotide sequence ID" value="NZ_CP036313.1"/>
</dbReference>
<reference evidence="2 5" key="2">
    <citation type="submission" date="2019-02" db="EMBL/GenBank/DDBJ databases">
        <title>Complete genome sequence of Desulfobacter hydrogenophilus AcRS1.</title>
        <authorList>
            <person name="Marietou A."/>
            <person name="Lund M.B."/>
            <person name="Marshall I.P.G."/>
            <person name="Schreiber L."/>
            <person name="Jorgensen B."/>
        </authorList>
    </citation>
    <scope>NUCLEOTIDE SEQUENCE [LARGE SCALE GENOMIC DNA]</scope>
    <source>
        <strain evidence="2 5">AcRS1</strain>
    </source>
</reference>
<evidence type="ECO:0000313" key="5">
    <source>
        <dbReference type="Proteomes" id="UP000293902"/>
    </source>
</evidence>
<organism evidence="3 4">
    <name type="scientific">Desulfobacter hydrogenophilus</name>
    <dbReference type="NCBI Taxonomy" id="2291"/>
    <lineage>
        <taxon>Bacteria</taxon>
        <taxon>Pseudomonadati</taxon>
        <taxon>Thermodesulfobacteriota</taxon>
        <taxon>Desulfobacteria</taxon>
        <taxon>Desulfobacterales</taxon>
        <taxon>Desulfobacteraceae</taxon>
        <taxon>Desulfobacter</taxon>
    </lineage>
</organism>
<feature type="transmembrane region" description="Helical" evidence="1">
    <location>
        <begin position="791"/>
        <end position="815"/>
    </location>
</feature>
<feature type="transmembrane region" description="Helical" evidence="1">
    <location>
        <begin position="904"/>
        <end position="922"/>
    </location>
</feature>
<protein>
    <submittedName>
        <fullName evidence="3">Uncharacterized protein</fullName>
    </submittedName>
</protein>
<keyword evidence="1" id="KW-0812">Transmembrane</keyword>
<reference evidence="3 4" key="1">
    <citation type="submission" date="2018-06" db="EMBL/GenBank/DDBJ databases">
        <title>Complete Genome Sequence of Desulfobacter hydrogenophilus (DSM3380).</title>
        <authorList>
            <person name="Marietou A."/>
            <person name="Schreiber L."/>
            <person name="Marshall I."/>
            <person name="Jorgensen B."/>
        </authorList>
    </citation>
    <scope>NUCLEOTIDE SEQUENCE [LARGE SCALE GENOMIC DNA]</scope>
    <source>
        <strain evidence="3 4">DSM 3380</strain>
    </source>
</reference>
<dbReference type="EMBL" id="CP036313">
    <property type="protein sequence ID" value="QBH14055.1"/>
    <property type="molecule type" value="Genomic_DNA"/>
</dbReference>
<evidence type="ECO:0000313" key="4">
    <source>
        <dbReference type="Proteomes" id="UP000248798"/>
    </source>
</evidence>
<keyword evidence="1" id="KW-0472">Membrane</keyword>
<proteinExistence type="predicted"/>
<dbReference type="Proteomes" id="UP000293902">
    <property type="component" value="Chromosome"/>
</dbReference>
<dbReference type="Proteomes" id="UP000248798">
    <property type="component" value="Unassembled WGS sequence"/>
</dbReference>
<dbReference type="OrthoDB" id="5427740at2"/>
<feature type="transmembrane region" description="Helical" evidence="1">
    <location>
        <begin position="761"/>
        <end position="779"/>
    </location>
</feature>
<accession>A0A328FF35</accession>
<evidence type="ECO:0000256" key="1">
    <source>
        <dbReference type="SAM" id="Phobius"/>
    </source>
</evidence>
<evidence type="ECO:0000313" key="2">
    <source>
        <dbReference type="EMBL" id="QBH14055.1"/>
    </source>
</evidence>
<evidence type="ECO:0000313" key="3">
    <source>
        <dbReference type="EMBL" id="RAM01617.1"/>
    </source>
</evidence>
<sequence length="1006" mass="114971">MRRAINSIFFDQRDYKLIEIVNSVYSEPKTLGYTGKLLYPFFHPLGIKELAESRGLRAAYSIINLMESIKSGDITSRLEALAGLKDDIVDTVGGPIPKNTSRVLLQIMKDLVRAKGQPEHQLKLAHNFRIAAFGKPRVVRNLLDHYHLLEMPEEWNQITFDDHVHDANTSGRKSATHLIMDAWIKGIRRLRVIYYHYIEPKCAMELIEAARIMEIDLRIGIEFWPLHRGRYISLIWVSRGLPNLETFLSFLARPSVIQFMEQGKALVKFQENYLYLLLDRFNESGRMELCRDLDITMTPVAAEEFLGFVEPGQPSFQYLAEFIHSKVLKAIQVQISRLKEGEVAPEAETHIDRLSKTMNDFMVGDILEQYLDAAHFFSGLYDYVKEKGDCAPPRLCVQFCTLLDQIDDLLDDFRITLNLDRLGPEDVLELLYESCGRISRIEIINLKKYNPLDNEIMLRVNELQAAVNQGSILKLKRVISKIIADVQKKDADQKENRPNKLSLILNDIDEFKHMFDVRPIKLRIGSDSTGKPGHYGMGFAVIDTLPFRVRQKIRKENSGRLHLPVNVKTSLCTITSPPEFISGAISWIPGIRAFLSIKKRKWIPEFFLLHPASEGNLVTLGRSALMGQQDNFVAESGEKSKSKKSFKYLNTPLKNFFKVFVGFIPAQLCFMLTKDWWLLSYFGALIWFGITGIRNVIQSVLGGGGIRRASRLKWNDYVSWDRLADSLLFTGFSVPLLDYLVKTLLLDNTLGITINNGPVMLYSVMGLANGIYLSTHNFFRGLPKGAVTGNFFRSIISIPVAVVLNAGIGTVLGFFNIPNVNGVLQKWAAIISKGASDIVAGFIEAAADRSVYTRLRKQNIRKKISELFDIYSELIMLFPETEELNILENSKMLLDNKNSKVRDLATLIIINALDLFYFWMYLPRAQSSLIRMVSEMTPEEKIIFFQAQNMLRHEHHISRLFVDGILGRNFSRPLSFYLILYRSYLKSIEKVKASILQEKSDERPYL</sequence>
<feature type="transmembrane region" description="Helical" evidence="1">
    <location>
        <begin position="679"/>
        <end position="702"/>
    </location>
</feature>
<name>A0A328FF35_9BACT</name>
<keyword evidence="1" id="KW-1133">Transmembrane helix</keyword>
<dbReference type="EMBL" id="QLNI01000024">
    <property type="protein sequence ID" value="RAM01617.1"/>
    <property type="molecule type" value="Genomic_DNA"/>
</dbReference>
<keyword evidence="5" id="KW-1185">Reference proteome</keyword>